<dbReference type="InterPro" id="IPR015292">
    <property type="entry name" value="Tscrpt_reg_YbiH_C"/>
</dbReference>
<dbReference type="InterPro" id="IPR050109">
    <property type="entry name" value="HTH-type_TetR-like_transc_reg"/>
</dbReference>
<dbReference type="PANTHER" id="PTHR30055:SF226">
    <property type="entry name" value="HTH-TYPE TRANSCRIPTIONAL REGULATOR PKSA"/>
    <property type="match status" value="1"/>
</dbReference>
<evidence type="ECO:0000259" key="3">
    <source>
        <dbReference type="PROSITE" id="PS50977"/>
    </source>
</evidence>
<reference evidence="4" key="1">
    <citation type="submission" date="2020-09" db="EMBL/GenBank/DDBJ databases">
        <title>Desulfogranum mesoprofundum gen. nov., sp. nov., a novel mesophilic, sulfate-reducing chemolithoautotroph isolated from a deep-sea hydrothermal vent chimney in the Suiyo Seamount.</title>
        <authorList>
            <person name="Hashimoto Y."/>
            <person name="Nakagawa S."/>
        </authorList>
    </citation>
    <scope>NUCLEOTIDE SEQUENCE</scope>
    <source>
        <strain evidence="4">KT2</strain>
    </source>
</reference>
<feature type="DNA-binding region" description="H-T-H motif" evidence="2">
    <location>
        <begin position="33"/>
        <end position="52"/>
    </location>
</feature>
<dbReference type="InterPro" id="IPR001647">
    <property type="entry name" value="HTH_TetR"/>
</dbReference>
<organism evidence="4 5">
    <name type="scientific">Desulfomarina profundi</name>
    <dbReference type="NCBI Taxonomy" id="2772557"/>
    <lineage>
        <taxon>Bacteria</taxon>
        <taxon>Pseudomonadati</taxon>
        <taxon>Thermodesulfobacteriota</taxon>
        <taxon>Desulfobulbia</taxon>
        <taxon>Desulfobulbales</taxon>
        <taxon>Desulfobulbaceae</taxon>
        <taxon>Desulfomarina</taxon>
    </lineage>
</organism>
<sequence>MNRQNHKKEKNARDRLLEAAIDVFGRDGFEAATTRSITSKAGVNIAAIPYYFDSKEGLYKAVVTHIVETIQTQVADMVHTATAMQFTGDSGKQKALTTLLTLIEKMIMFAVGSAESRRFSRIIFREQMYPTASYDIIYKGYMEPILDTLATLITVITENPSRRTAQLRAMAIIGQVLIFRVARETIVRSLDMQGYDSSETEDICRIILEHTRKTLTHLTEQ</sequence>
<dbReference type="GO" id="GO:0000976">
    <property type="term" value="F:transcription cis-regulatory region binding"/>
    <property type="evidence" value="ECO:0007669"/>
    <property type="project" value="TreeGrafter"/>
</dbReference>
<accession>A0A8D5FHC6</accession>
<evidence type="ECO:0000256" key="2">
    <source>
        <dbReference type="PROSITE-ProRule" id="PRU00335"/>
    </source>
</evidence>
<dbReference type="Proteomes" id="UP000826725">
    <property type="component" value="Chromosome"/>
</dbReference>
<dbReference type="RefSeq" id="WP_228853822.1">
    <property type="nucleotide sequence ID" value="NZ_AP024086.1"/>
</dbReference>
<dbReference type="PROSITE" id="PS50977">
    <property type="entry name" value="HTH_TETR_2"/>
    <property type="match status" value="1"/>
</dbReference>
<evidence type="ECO:0000313" key="5">
    <source>
        <dbReference type="Proteomes" id="UP000826725"/>
    </source>
</evidence>
<dbReference type="Pfam" id="PF00440">
    <property type="entry name" value="TetR_N"/>
    <property type="match status" value="1"/>
</dbReference>
<protein>
    <submittedName>
        <fullName evidence="4">Transcriptional regulator</fullName>
    </submittedName>
</protein>
<feature type="domain" description="HTH tetR-type" evidence="3">
    <location>
        <begin position="10"/>
        <end position="70"/>
    </location>
</feature>
<dbReference type="PANTHER" id="PTHR30055">
    <property type="entry name" value="HTH-TYPE TRANSCRIPTIONAL REGULATOR RUTR"/>
    <property type="match status" value="1"/>
</dbReference>
<dbReference type="AlphaFoldDB" id="A0A8D5FHC6"/>
<keyword evidence="1 2" id="KW-0238">DNA-binding</keyword>
<dbReference type="KEGG" id="dbk:DGMP_20560"/>
<keyword evidence="5" id="KW-1185">Reference proteome</keyword>
<dbReference type="EMBL" id="AP024086">
    <property type="protein sequence ID" value="BCL61363.1"/>
    <property type="molecule type" value="Genomic_DNA"/>
</dbReference>
<dbReference type="GO" id="GO:0003700">
    <property type="term" value="F:DNA-binding transcription factor activity"/>
    <property type="evidence" value="ECO:0007669"/>
    <property type="project" value="TreeGrafter"/>
</dbReference>
<gene>
    <name evidence="4" type="ORF">DGMP_20560</name>
</gene>
<proteinExistence type="predicted"/>
<evidence type="ECO:0000313" key="4">
    <source>
        <dbReference type="EMBL" id="BCL61363.1"/>
    </source>
</evidence>
<dbReference type="Pfam" id="PF09209">
    <property type="entry name" value="CecR_C"/>
    <property type="match status" value="1"/>
</dbReference>
<name>A0A8D5FHC6_9BACT</name>
<evidence type="ECO:0000256" key="1">
    <source>
        <dbReference type="ARBA" id="ARBA00023125"/>
    </source>
</evidence>